<gene>
    <name evidence="2" type="ORF">WN72_35085</name>
</gene>
<sequence>MLAALLAVSAPTFALPSDFSDADAPAYLVPAPDRPLPEVPATPASAVGPAARSASPVKREAMKGNPLWAVPLATLSETGERPIFSASRRPPPPVASVAASSAPPPPTPSGPPQAELHLVLVGTVIGGDQSVGIFVDEDSKTTLRLKLDGDYQGWKLLSVHRREVIMARGELTETLELTKTGQGASANVSAVAESTAKRGSSHTAQYD</sequence>
<proteinExistence type="predicted"/>
<feature type="region of interest" description="Disordered" evidence="1">
    <location>
        <begin position="82"/>
        <end position="113"/>
    </location>
</feature>
<accession>A0AAE7NXZ1</accession>
<organism evidence="2 3">
    <name type="scientific">Bradyrhizobium arachidis</name>
    <dbReference type="NCBI Taxonomy" id="858423"/>
    <lineage>
        <taxon>Bacteria</taxon>
        <taxon>Pseudomonadati</taxon>
        <taxon>Pseudomonadota</taxon>
        <taxon>Alphaproteobacteria</taxon>
        <taxon>Hyphomicrobiales</taxon>
        <taxon>Nitrobacteraceae</taxon>
        <taxon>Bradyrhizobium</taxon>
    </lineage>
</organism>
<dbReference type="Proteomes" id="UP000594015">
    <property type="component" value="Chromosome"/>
</dbReference>
<dbReference type="EMBL" id="CP030050">
    <property type="protein sequence ID" value="QOZ70954.1"/>
    <property type="molecule type" value="Genomic_DNA"/>
</dbReference>
<protein>
    <submittedName>
        <fullName evidence="2">General secretion pathway protein GspN</fullName>
    </submittedName>
</protein>
<name>A0AAE7NXZ1_9BRAD</name>
<dbReference type="AlphaFoldDB" id="A0AAE7NXZ1"/>
<evidence type="ECO:0000313" key="2">
    <source>
        <dbReference type="EMBL" id="QOZ70954.1"/>
    </source>
</evidence>
<evidence type="ECO:0000256" key="1">
    <source>
        <dbReference type="SAM" id="MobiDB-lite"/>
    </source>
</evidence>
<dbReference type="KEGG" id="barh:WN72_35085"/>
<feature type="compositionally biased region" description="Pro residues" evidence="1">
    <location>
        <begin position="102"/>
        <end position="111"/>
    </location>
</feature>
<reference evidence="2 3" key="1">
    <citation type="submission" date="2018-06" db="EMBL/GenBank/DDBJ databases">
        <title>Comparative genomics of Bradyrhizobium nodulating Arachidis hypogaea.</title>
        <authorList>
            <person name="Li Y."/>
        </authorList>
    </citation>
    <scope>NUCLEOTIDE SEQUENCE [LARGE SCALE GENOMIC DNA]</scope>
    <source>
        <strain evidence="2 3">CCBAU 051107</strain>
    </source>
</reference>
<evidence type="ECO:0000313" key="3">
    <source>
        <dbReference type="Proteomes" id="UP000594015"/>
    </source>
</evidence>